<evidence type="ECO:0000313" key="2">
    <source>
        <dbReference type="EMBL" id="CAE7510264.1"/>
    </source>
</evidence>
<feature type="signal peptide" evidence="1">
    <location>
        <begin position="1"/>
        <end position="31"/>
    </location>
</feature>
<comment type="caution">
    <text evidence="2">The sequence shown here is derived from an EMBL/GenBank/DDBJ whole genome shotgun (WGS) entry which is preliminary data.</text>
</comment>
<proteinExistence type="predicted"/>
<gene>
    <name evidence="2" type="ORF">SNAT2548_LOCUS28574</name>
</gene>
<name>A0A812T0D6_9DINO</name>
<evidence type="ECO:0000313" key="3">
    <source>
        <dbReference type="Proteomes" id="UP000604046"/>
    </source>
</evidence>
<accession>A0A812T0D6</accession>
<organism evidence="2 3">
    <name type="scientific">Symbiodinium natans</name>
    <dbReference type="NCBI Taxonomy" id="878477"/>
    <lineage>
        <taxon>Eukaryota</taxon>
        <taxon>Sar</taxon>
        <taxon>Alveolata</taxon>
        <taxon>Dinophyceae</taxon>
        <taxon>Suessiales</taxon>
        <taxon>Symbiodiniaceae</taxon>
        <taxon>Symbiodinium</taxon>
    </lineage>
</organism>
<evidence type="ECO:0000256" key="1">
    <source>
        <dbReference type="SAM" id="SignalP"/>
    </source>
</evidence>
<dbReference type="AlphaFoldDB" id="A0A812T0D6"/>
<sequence>MSPDPTQTVFSILNQTLKLLLLAGSAPVGDPCGITGGAKAPDGCLAWRCQWDPPPGFKTGEIGSNLNVLPTLLQQTVWKPGAQVEVAWGVAANHGGGYQYRLCPAGMTALTEECFQEMPLAFVGDKQWLQFGNGFDKSNRLEIKAKRVGGKKVLPENSTWTMNPIPGCKENGGRARSKCLGPTFTPAPGSDKMYRYGGPELVAPNTRNLTPPEFFLRFNLNLKWLLSFLVRGREGSETTRKNSTTNFPGQAFCKPEVEQKGQIMPSSALRPLLGMQPKVCKGLVVKPPAPVKEYYEVSFDFGIVDLVQIPEDLPNGS</sequence>
<dbReference type="Proteomes" id="UP000604046">
    <property type="component" value="Unassembled WGS sequence"/>
</dbReference>
<dbReference type="OrthoDB" id="410699at2759"/>
<keyword evidence="3" id="KW-1185">Reference proteome</keyword>
<dbReference type="EMBL" id="CAJNDS010002523">
    <property type="protein sequence ID" value="CAE7510264.1"/>
    <property type="molecule type" value="Genomic_DNA"/>
</dbReference>
<keyword evidence="1" id="KW-0732">Signal</keyword>
<protein>
    <recommendedName>
        <fullName evidence="4">Chitin-binding type-4 domain-containing protein</fullName>
    </recommendedName>
</protein>
<feature type="chain" id="PRO_5032304933" description="Chitin-binding type-4 domain-containing protein" evidence="1">
    <location>
        <begin position="32"/>
        <end position="317"/>
    </location>
</feature>
<reference evidence="2" key="1">
    <citation type="submission" date="2021-02" db="EMBL/GenBank/DDBJ databases">
        <authorList>
            <person name="Dougan E. K."/>
            <person name="Rhodes N."/>
            <person name="Thang M."/>
            <person name="Chan C."/>
        </authorList>
    </citation>
    <scope>NUCLEOTIDE SEQUENCE</scope>
</reference>
<evidence type="ECO:0008006" key="4">
    <source>
        <dbReference type="Google" id="ProtNLM"/>
    </source>
</evidence>